<evidence type="ECO:0000313" key="4">
    <source>
        <dbReference type="Proteomes" id="UP000077248"/>
    </source>
</evidence>
<keyword evidence="4" id="KW-1185">Reference proteome</keyword>
<feature type="domain" description="DUF7587" evidence="2">
    <location>
        <begin position="26"/>
        <end position="142"/>
    </location>
</feature>
<dbReference type="InterPro" id="IPR056009">
    <property type="entry name" value="DUF7587"/>
</dbReference>
<feature type="compositionally biased region" description="Basic and acidic residues" evidence="1">
    <location>
        <begin position="400"/>
        <end position="410"/>
    </location>
</feature>
<evidence type="ECO:0000259" key="2">
    <source>
        <dbReference type="Pfam" id="PF24494"/>
    </source>
</evidence>
<evidence type="ECO:0000256" key="1">
    <source>
        <dbReference type="SAM" id="MobiDB-lite"/>
    </source>
</evidence>
<dbReference type="VEuPathDB" id="FungiDB:CC77DRAFT_1065146"/>
<feature type="region of interest" description="Disordered" evidence="1">
    <location>
        <begin position="372"/>
        <end position="410"/>
    </location>
</feature>
<protein>
    <recommendedName>
        <fullName evidence="2">DUF7587 domain-containing protein</fullName>
    </recommendedName>
</protein>
<dbReference type="Pfam" id="PF24494">
    <property type="entry name" value="DUF7587"/>
    <property type="match status" value="1"/>
</dbReference>
<evidence type="ECO:0000313" key="3">
    <source>
        <dbReference type="EMBL" id="OAG16708.1"/>
    </source>
</evidence>
<dbReference type="EMBL" id="KV441489">
    <property type="protein sequence ID" value="OAG16708.1"/>
    <property type="molecule type" value="Genomic_DNA"/>
</dbReference>
<accession>A0A177DB37</accession>
<sequence>MPLNATSDETVGHEKDHWEDLRENNVPRFLFRMFHWQSSGGPRLAINNATEIVPRGLMNGNKGSSVYGKTEKEMYSMVKDHFDGNSELLTEFSSWAASLHAVLCFARDIRADWNPHVAVIDRTRLEGEVLVWWVPDLLGAKQGDIKYLAHGCIRGRGYTAVPFEQLVTSGLYDLFPELEAWKKNRTKGMTFGRKLRKRMFDRAPPVVISTEDIATAKKIDILFGELALPVMAALLCLRPREATGFKETAVRVIESLGTRQVEFELATGFWAHPGATYTRKTRYRDTGRWYPDIEQWIKLFRAINSHDFRRDDTRKRKRAESDTEYEPDTEDYTNRFRSYYNTRKGPRLDYTRVMPARLGKAEDFVQFVSAGSDEGEEDEVFDKEGEEASGKDTDEVLNSKQDKDMNKEEQHTAMQREFMMRWLKTWSGYVKACKQVL</sequence>
<gene>
    <name evidence="3" type="ORF">CC77DRAFT_1065146</name>
</gene>
<dbReference type="RefSeq" id="XP_018382129.1">
    <property type="nucleotide sequence ID" value="XM_018528792.1"/>
</dbReference>
<reference evidence="3 4" key="1">
    <citation type="submission" date="2016-05" db="EMBL/GenBank/DDBJ databases">
        <title>Comparative analysis of secretome profiles of manganese(II)-oxidizing ascomycete fungi.</title>
        <authorList>
            <consortium name="DOE Joint Genome Institute"/>
            <person name="Zeiner C.A."/>
            <person name="Purvine S.O."/>
            <person name="Zink E.M."/>
            <person name="Wu S."/>
            <person name="Pasa-Tolic L."/>
            <person name="Chaput D.L."/>
            <person name="Haridas S."/>
            <person name="Grigoriev I.V."/>
            <person name="Santelli C.M."/>
            <person name="Hansel C.M."/>
        </authorList>
    </citation>
    <scope>NUCLEOTIDE SEQUENCE [LARGE SCALE GENOMIC DNA]</scope>
    <source>
        <strain evidence="3 4">SRC1lrK2f</strain>
    </source>
</reference>
<feature type="compositionally biased region" description="Basic and acidic residues" evidence="1">
    <location>
        <begin position="382"/>
        <end position="394"/>
    </location>
</feature>
<name>A0A177DB37_ALTAL</name>
<dbReference type="GeneID" id="29114386"/>
<dbReference type="AlphaFoldDB" id="A0A177DB37"/>
<organism evidence="3 4">
    <name type="scientific">Alternaria alternata</name>
    <name type="common">Alternaria rot fungus</name>
    <name type="synonym">Torula alternata</name>
    <dbReference type="NCBI Taxonomy" id="5599"/>
    <lineage>
        <taxon>Eukaryota</taxon>
        <taxon>Fungi</taxon>
        <taxon>Dikarya</taxon>
        <taxon>Ascomycota</taxon>
        <taxon>Pezizomycotina</taxon>
        <taxon>Dothideomycetes</taxon>
        <taxon>Pleosporomycetidae</taxon>
        <taxon>Pleosporales</taxon>
        <taxon>Pleosporineae</taxon>
        <taxon>Pleosporaceae</taxon>
        <taxon>Alternaria</taxon>
        <taxon>Alternaria sect. Alternaria</taxon>
        <taxon>Alternaria alternata complex</taxon>
    </lineage>
</organism>
<dbReference type="Proteomes" id="UP000077248">
    <property type="component" value="Unassembled WGS sequence"/>
</dbReference>
<dbReference type="KEGG" id="aalt:CC77DRAFT_1065146"/>
<proteinExistence type="predicted"/>